<dbReference type="EMBL" id="JAECZB010000038">
    <property type="protein sequence ID" value="MBH8553648.1"/>
    <property type="molecule type" value="Genomic_DNA"/>
</dbReference>
<name>A0A8J7HF36_9CYAN</name>
<evidence type="ECO:0000313" key="1">
    <source>
        <dbReference type="EMBL" id="MBH8553648.1"/>
    </source>
</evidence>
<evidence type="ECO:0000313" key="2">
    <source>
        <dbReference type="Proteomes" id="UP000599391"/>
    </source>
</evidence>
<comment type="caution">
    <text evidence="1">The sequence shown here is derived from an EMBL/GenBank/DDBJ whole genome shotgun (WGS) entry which is preliminary data.</text>
</comment>
<proteinExistence type="predicted"/>
<keyword evidence="2" id="KW-1185">Reference proteome</keyword>
<protein>
    <submittedName>
        <fullName evidence="1">Uncharacterized protein</fullName>
    </submittedName>
</protein>
<dbReference type="AlphaFoldDB" id="A0A8J7HF36"/>
<organism evidence="1 2">
    <name type="scientific">Atlanticothrix silvestris CENA357</name>
    <dbReference type="NCBI Taxonomy" id="1725252"/>
    <lineage>
        <taxon>Bacteria</taxon>
        <taxon>Bacillati</taxon>
        <taxon>Cyanobacteriota</taxon>
        <taxon>Cyanophyceae</taxon>
        <taxon>Nostocales</taxon>
        <taxon>Nodulariaceae</taxon>
        <taxon>Atlanticothrix</taxon>
        <taxon>Atlanticothrix silvestris</taxon>
    </lineage>
</organism>
<gene>
    <name evidence="1" type="ORF">I8751_14960</name>
</gene>
<dbReference type="Proteomes" id="UP000599391">
    <property type="component" value="Unassembled WGS sequence"/>
</dbReference>
<reference evidence="1 2" key="1">
    <citation type="journal article" date="2021" name="Int. J. Syst. Evol. Microbiol.">
        <title>Amazonocrinis nigriterrae gen. nov., sp. nov., Atlanticothrix silvestris gen. nov., sp. nov. and Dendronalium phyllosphericum gen. nov., sp. nov., nostocacean cyanobacteria from Brazilian environments.</title>
        <authorList>
            <person name="Alvarenga D.O."/>
            <person name="Andreote A.P.D."/>
            <person name="Branco L.H.Z."/>
            <person name="Delbaje E."/>
            <person name="Cruz R.B."/>
            <person name="Varani A.M."/>
            <person name="Fiore M.F."/>
        </authorList>
    </citation>
    <scope>NUCLEOTIDE SEQUENCE [LARGE SCALE GENOMIC DNA]</scope>
    <source>
        <strain evidence="1 2">CENA357</strain>
    </source>
</reference>
<sequence>MNNSSTAIFHLLQYVRSLLHNQDVKNLKFSLKETITSYSKCNEYESIQKSIKPLKKPALSQ</sequence>
<accession>A0A8J7HF36</accession>